<evidence type="ECO:0000256" key="3">
    <source>
        <dbReference type="ARBA" id="ARBA00012438"/>
    </source>
</evidence>
<evidence type="ECO:0000256" key="2">
    <source>
        <dbReference type="ARBA" id="ARBA00004370"/>
    </source>
</evidence>
<keyword evidence="4" id="KW-0597">Phosphoprotein</keyword>
<sequence length="472" mass="51398">MALISHAPLGSSTWLLRLRSFASIGQLIAIVLANPVTSTSLPLVPLLAFVALTACTNFVYGWWLSRYEQGVVDDANSVIPLRVAFALMALDLVTLTGMLYFSGGADNPFCFFYFVNLAVGGVMLQPAAVWTLTGLAVLGYSVLLLESWPVRGLSVQTIDPSTVQLGVLGMRDIASLIAFVACGTVITYFVARTSRQLRDREEDLRRSQSERADAMRLEGLTTLAAGAAHELATPLSTIDIACRELTRHLESITKPASIDEDLRLIDGQLQMCRQILSRMRAAAGDAVADQWNQTTLGDLIDTTLDGIRDPHRVEILEPEELWIPEPVSEDDATGSTDEDADSDTPAWERQPMWLPEEAVAQAIRNLIHNALDASSPDDSVTVQARRRGRDVILYVVDQGHGMSSDVIDRAGDPFFTTKEPGRGIGLGLFLTRNVITRLGGRLTFDSVPSEGTTATVVLPLAGTLKSRSQYRD</sequence>
<dbReference type="InterPro" id="IPR050428">
    <property type="entry name" value="TCS_sensor_his_kinase"/>
</dbReference>
<dbReference type="PANTHER" id="PTHR45436">
    <property type="entry name" value="SENSOR HISTIDINE KINASE YKOH"/>
    <property type="match status" value="1"/>
</dbReference>
<feature type="region of interest" description="Disordered" evidence="10">
    <location>
        <begin position="322"/>
        <end position="347"/>
    </location>
</feature>
<dbReference type="EMBL" id="JAMQBK010000031">
    <property type="protein sequence ID" value="MCM2371327.1"/>
    <property type="molecule type" value="Genomic_DNA"/>
</dbReference>
<feature type="transmembrane region" description="Helical" evidence="11">
    <location>
        <begin position="20"/>
        <end position="36"/>
    </location>
</feature>
<evidence type="ECO:0000256" key="8">
    <source>
        <dbReference type="ARBA" id="ARBA00022989"/>
    </source>
</evidence>
<dbReference type="InterPro" id="IPR003661">
    <property type="entry name" value="HisK_dim/P_dom"/>
</dbReference>
<dbReference type="GO" id="GO:0005524">
    <property type="term" value="F:ATP binding"/>
    <property type="evidence" value="ECO:0007669"/>
    <property type="project" value="UniProtKB-KW"/>
</dbReference>
<dbReference type="Gene3D" id="1.10.287.130">
    <property type="match status" value="1"/>
</dbReference>
<evidence type="ECO:0000313" key="14">
    <source>
        <dbReference type="Proteomes" id="UP001202961"/>
    </source>
</evidence>
<dbReference type="PROSITE" id="PS50109">
    <property type="entry name" value="HIS_KIN"/>
    <property type="match status" value="1"/>
</dbReference>
<dbReference type="SUPFAM" id="SSF55874">
    <property type="entry name" value="ATPase domain of HSP90 chaperone/DNA topoisomerase II/histidine kinase"/>
    <property type="match status" value="1"/>
</dbReference>
<evidence type="ECO:0000313" key="13">
    <source>
        <dbReference type="EMBL" id="MCM2371327.1"/>
    </source>
</evidence>
<evidence type="ECO:0000256" key="7">
    <source>
        <dbReference type="ARBA" id="ARBA00022777"/>
    </source>
</evidence>
<dbReference type="InterPro" id="IPR003594">
    <property type="entry name" value="HATPase_dom"/>
</dbReference>
<dbReference type="SMART" id="SM00387">
    <property type="entry name" value="HATPase_c"/>
    <property type="match status" value="1"/>
</dbReference>
<keyword evidence="6 11" id="KW-0812">Transmembrane</keyword>
<dbReference type="Proteomes" id="UP001202961">
    <property type="component" value="Unassembled WGS sequence"/>
</dbReference>
<dbReference type="InterPro" id="IPR005467">
    <property type="entry name" value="His_kinase_dom"/>
</dbReference>
<protein>
    <recommendedName>
        <fullName evidence="3">histidine kinase</fullName>
        <ecNumber evidence="3">2.7.13.3</ecNumber>
    </recommendedName>
</protein>
<keyword evidence="5" id="KW-0808">Transferase</keyword>
<evidence type="ECO:0000256" key="4">
    <source>
        <dbReference type="ARBA" id="ARBA00022553"/>
    </source>
</evidence>
<dbReference type="InterPro" id="IPR004358">
    <property type="entry name" value="Sig_transdc_His_kin-like_C"/>
</dbReference>
<keyword evidence="7" id="KW-0418">Kinase</keyword>
<feature type="transmembrane region" description="Helical" evidence="11">
    <location>
        <begin position="113"/>
        <end position="143"/>
    </location>
</feature>
<evidence type="ECO:0000256" key="10">
    <source>
        <dbReference type="SAM" id="MobiDB-lite"/>
    </source>
</evidence>
<organism evidence="13 14">
    <name type="scientific">Aporhodopirellula aestuarii</name>
    <dbReference type="NCBI Taxonomy" id="2950107"/>
    <lineage>
        <taxon>Bacteria</taxon>
        <taxon>Pseudomonadati</taxon>
        <taxon>Planctomycetota</taxon>
        <taxon>Planctomycetia</taxon>
        <taxon>Pirellulales</taxon>
        <taxon>Pirellulaceae</taxon>
        <taxon>Aporhodopirellula</taxon>
    </lineage>
</organism>
<comment type="catalytic activity">
    <reaction evidence="1">
        <text>ATP + protein L-histidine = ADP + protein N-phospho-L-histidine.</text>
        <dbReference type="EC" id="2.7.13.3"/>
    </reaction>
</comment>
<comment type="subcellular location">
    <subcellularLocation>
        <location evidence="2">Membrane</location>
    </subcellularLocation>
</comment>
<keyword evidence="13" id="KW-0067">ATP-binding</keyword>
<evidence type="ECO:0000256" key="9">
    <source>
        <dbReference type="ARBA" id="ARBA00023136"/>
    </source>
</evidence>
<dbReference type="PRINTS" id="PR00344">
    <property type="entry name" value="BCTRLSENSOR"/>
</dbReference>
<comment type="caution">
    <text evidence="13">The sequence shown here is derived from an EMBL/GenBank/DDBJ whole genome shotgun (WGS) entry which is preliminary data.</text>
</comment>
<dbReference type="CDD" id="cd00082">
    <property type="entry name" value="HisKA"/>
    <property type="match status" value="1"/>
</dbReference>
<proteinExistence type="predicted"/>
<dbReference type="Pfam" id="PF02518">
    <property type="entry name" value="HATPase_c"/>
    <property type="match status" value="1"/>
</dbReference>
<keyword evidence="9 11" id="KW-0472">Membrane</keyword>
<dbReference type="EC" id="2.7.13.3" evidence="3"/>
<name>A0ABT0U375_9BACT</name>
<evidence type="ECO:0000256" key="5">
    <source>
        <dbReference type="ARBA" id="ARBA00022679"/>
    </source>
</evidence>
<feature type="compositionally biased region" description="Acidic residues" evidence="10">
    <location>
        <begin position="322"/>
        <end position="342"/>
    </location>
</feature>
<dbReference type="CDD" id="cd00075">
    <property type="entry name" value="HATPase"/>
    <property type="match status" value="1"/>
</dbReference>
<keyword evidence="8 11" id="KW-1133">Transmembrane helix</keyword>
<evidence type="ECO:0000256" key="6">
    <source>
        <dbReference type="ARBA" id="ARBA00022692"/>
    </source>
</evidence>
<keyword evidence="14" id="KW-1185">Reference proteome</keyword>
<dbReference type="RefSeq" id="WP_250928963.1">
    <property type="nucleotide sequence ID" value="NZ_JAMQBK010000031.1"/>
</dbReference>
<dbReference type="PANTHER" id="PTHR45436:SF1">
    <property type="entry name" value="SENSOR PROTEIN QSEC"/>
    <property type="match status" value="1"/>
</dbReference>
<feature type="transmembrane region" description="Helical" evidence="11">
    <location>
        <begin position="43"/>
        <end position="63"/>
    </location>
</feature>
<evidence type="ECO:0000256" key="1">
    <source>
        <dbReference type="ARBA" id="ARBA00000085"/>
    </source>
</evidence>
<feature type="transmembrane region" description="Helical" evidence="11">
    <location>
        <begin position="83"/>
        <end position="101"/>
    </location>
</feature>
<feature type="transmembrane region" description="Helical" evidence="11">
    <location>
        <begin position="173"/>
        <end position="191"/>
    </location>
</feature>
<dbReference type="Gene3D" id="3.30.565.10">
    <property type="entry name" value="Histidine kinase-like ATPase, C-terminal domain"/>
    <property type="match status" value="1"/>
</dbReference>
<evidence type="ECO:0000259" key="12">
    <source>
        <dbReference type="PROSITE" id="PS50109"/>
    </source>
</evidence>
<keyword evidence="13" id="KW-0547">Nucleotide-binding</keyword>
<reference evidence="13 14" key="1">
    <citation type="journal article" date="2022" name="Syst. Appl. Microbiol.">
        <title>Rhodopirellula aestuarii sp. nov., a novel member of the genus Rhodopirellula isolated from brackish sediments collected in the Tagus River estuary, Portugal.</title>
        <authorList>
            <person name="Vitorino I.R."/>
            <person name="Klimek D."/>
            <person name="Calusinska M."/>
            <person name="Lobo-da-Cunha A."/>
            <person name="Vasconcelos V."/>
            <person name="Lage O.M."/>
        </authorList>
    </citation>
    <scope>NUCLEOTIDE SEQUENCE [LARGE SCALE GENOMIC DNA]</scope>
    <source>
        <strain evidence="13 14">ICT_H3.1</strain>
    </source>
</reference>
<evidence type="ECO:0000256" key="11">
    <source>
        <dbReference type="SAM" id="Phobius"/>
    </source>
</evidence>
<gene>
    <name evidence="13" type="ORF">NB063_11985</name>
</gene>
<dbReference type="InterPro" id="IPR036890">
    <property type="entry name" value="HATPase_C_sf"/>
</dbReference>
<feature type="domain" description="Histidine kinase" evidence="12">
    <location>
        <begin position="226"/>
        <end position="462"/>
    </location>
</feature>
<accession>A0ABT0U375</accession>